<reference evidence="3" key="3">
    <citation type="submission" date="2025-09" db="UniProtKB">
        <authorList>
            <consortium name="Ensembl"/>
        </authorList>
    </citation>
    <scope>IDENTIFICATION</scope>
</reference>
<accession>A0A672FWU0</accession>
<sequence length="303" mass="34457">MLIPDLPTAPWQKVGTDLFHYNGKEYLLVIDYYSNFPEIALLTSTIATNVITHVKSIFARHGIPKTVVSDNGPCYNGKEWQQFSMQYGFHHVTSSPQHAQANGKAEKGVHIIKQLLKKATDAKSDPYLALLSYRTAPLDCGLSPAELLMNRKLRTTLPCYTQIKRNEEIQTKLDNLKRKQKNYYDKATKTLTPLAKDDVVRIHDQDTWSRKATVLQEVGPRSYKVRTEDGNILRRNRRNLLKTKEHFQEAGCDDAQSEDAVSLPNKVPKLRSNGHGQSNDETSALPALRRSERHIKKPVKLDL</sequence>
<dbReference type="InterPro" id="IPR012337">
    <property type="entry name" value="RNaseH-like_sf"/>
</dbReference>
<dbReference type="SUPFAM" id="SSF53098">
    <property type="entry name" value="Ribonuclease H-like"/>
    <property type="match status" value="1"/>
</dbReference>
<reference evidence="3" key="1">
    <citation type="submission" date="2019-06" db="EMBL/GenBank/DDBJ databases">
        <authorList>
            <consortium name="Wellcome Sanger Institute Data Sharing"/>
        </authorList>
    </citation>
    <scope>NUCLEOTIDE SEQUENCE [LARGE SCALE GENOMIC DNA]</scope>
</reference>
<feature type="domain" description="Integrase catalytic" evidence="2">
    <location>
        <begin position="6"/>
        <end position="170"/>
    </location>
</feature>
<dbReference type="InterPro" id="IPR036397">
    <property type="entry name" value="RNaseH_sf"/>
</dbReference>
<dbReference type="FunFam" id="3.30.420.10:FF:000063">
    <property type="entry name" value="Retrovirus-related Pol polyprotein from transposon 297-like Protein"/>
    <property type="match status" value="1"/>
</dbReference>
<dbReference type="GO" id="GO:0015074">
    <property type="term" value="P:DNA integration"/>
    <property type="evidence" value="ECO:0007669"/>
    <property type="project" value="InterPro"/>
</dbReference>
<dbReference type="PANTHER" id="PTHR37984:SF8">
    <property type="entry name" value="CCHC-TYPE DOMAIN-CONTAINING PROTEIN"/>
    <property type="match status" value="1"/>
</dbReference>
<dbReference type="InterPro" id="IPR001584">
    <property type="entry name" value="Integrase_cat-core"/>
</dbReference>
<feature type="region of interest" description="Disordered" evidence="1">
    <location>
        <begin position="251"/>
        <end position="303"/>
    </location>
</feature>
<dbReference type="Proteomes" id="UP000472267">
    <property type="component" value="Chromosome 20"/>
</dbReference>
<evidence type="ECO:0000256" key="1">
    <source>
        <dbReference type="SAM" id="MobiDB-lite"/>
    </source>
</evidence>
<dbReference type="Ensembl" id="ENSSFAT00005003401.1">
    <property type="protein sequence ID" value="ENSSFAP00005003159.1"/>
    <property type="gene ID" value="ENSSFAG00005002149.1"/>
</dbReference>
<evidence type="ECO:0000313" key="4">
    <source>
        <dbReference type="Proteomes" id="UP000472267"/>
    </source>
</evidence>
<organism evidence="3 4">
    <name type="scientific">Salarias fasciatus</name>
    <name type="common">Jewelled blenny</name>
    <name type="synonym">Blennius fasciatus</name>
    <dbReference type="NCBI Taxonomy" id="181472"/>
    <lineage>
        <taxon>Eukaryota</taxon>
        <taxon>Metazoa</taxon>
        <taxon>Chordata</taxon>
        <taxon>Craniata</taxon>
        <taxon>Vertebrata</taxon>
        <taxon>Euteleostomi</taxon>
        <taxon>Actinopterygii</taxon>
        <taxon>Neopterygii</taxon>
        <taxon>Teleostei</taxon>
        <taxon>Neoteleostei</taxon>
        <taxon>Acanthomorphata</taxon>
        <taxon>Ovalentaria</taxon>
        <taxon>Blenniimorphae</taxon>
        <taxon>Blenniiformes</taxon>
        <taxon>Blennioidei</taxon>
        <taxon>Blenniidae</taxon>
        <taxon>Salariinae</taxon>
        <taxon>Salarias</taxon>
    </lineage>
</organism>
<dbReference type="InterPro" id="IPR050951">
    <property type="entry name" value="Retrovirus_Pol_polyprotein"/>
</dbReference>
<dbReference type="PANTHER" id="PTHR37984">
    <property type="entry name" value="PROTEIN CBG26694"/>
    <property type="match status" value="1"/>
</dbReference>
<dbReference type="InParanoid" id="A0A672FWU0"/>
<proteinExistence type="predicted"/>
<feature type="compositionally biased region" description="Basic residues" evidence="1">
    <location>
        <begin position="291"/>
        <end position="303"/>
    </location>
</feature>
<dbReference type="OMA" id="YDCGEFS"/>
<dbReference type="PROSITE" id="PS50994">
    <property type="entry name" value="INTEGRASE"/>
    <property type="match status" value="1"/>
</dbReference>
<reference evidence="3" key="2">
    <citation type="submission" date="2025-08" db="UniProtKB">
        <authorList>
            <consortium name="Ensembl"/>
        </authorList>
    </citation>
    <scope>IDENTIFICATION</scope>
</reference>
<evidence type="ECO:0000313" key="3">
    <source>
        <dbReference type="Ensembl" id="ENSSFAP00005003159.1"/>
    </source>
</evidence>
<dbReference type="AlphaFoldDB" id="A0A672FWU0"/>
<protein>
    <recommendedName>
        <fullName evidence="2">Integrase catalytic domain-containing protein</fullName>
    </recommendedName>
</protein>
<evidence type="ECO:0000259" key="2">
    <source>
        <dbReference type="PROSITE" id="PS50994"/>
    </source>
</evidence>
<keyword evidence="4" id="KW-1185">Reference proteome</keyword>
<name>A0A672FWU0_SALFA</name>
<dbReference type="Pfam" id="PF00665">
    <property type="entry name" value="rve"/>
    <property type="match status" value="1"/>
</dbReference>
<dbReference type="Gene3D" id="3.30.420.10">
    <property type="entry name" value="Ribonuclease H-like superfamily/Ribonuclease H"/>
    <property type="match status" value="1"/>
</dbReference>
<dbReference type="GO" id="GO:0003676">
    <property type="term" value="F:nucleic acid binding"/>
    <property type="evidence" value="ECO:0007669"/>
    <property type="project" value="InterPro"/>
</dbReference>